<sequence length="462" mass="52856">MNIENECNIALTKAKKKNKSILFSYTEQLNNIDPLSFYSSAKTLFQGERFFWKVPNDEMIIVGLGSTQTFKTEVEEDRFDYIDKEWNQLIQDAHIYNPFDVQGTGPVIFGGFSFDPLSMKESEWAPFNNALFHLPKLMLVINKQEVFFTINILCNSDDHLGILNHHLKIQREILETKFSKGKNSNIKQEHEMNRQEWVDSVAEVVDLLKKDSQLNKVVMARKMNIEFNDKIAAENVLENLWEEQHESYIFSLETVDRCFTGASPERLIKKNGDAILSACLAGSIKRGNTISEDESLGETLFNDVKNRHEHQLVVSMIAEVIRKYCRNVNIPEIPTIMKMRDIQHLFTPVNGTIKDDQISIFPLVKDLHPTPAMGGVPTNEALQIIRDKEKMDRGFYASPIGWVDYRGNGEFAVAIRSGLIKENEAFLYAGCGVVSDSIPEDEYFETKIKFRPMLRALGGKKL</sequence>
<evidence type="ECO:0000256" key="2">
    <source>
        <dbReference type="ARBA" id="ARBA00005297"/>
    </source>
</evidence>
<dbReference type="EC" id="5.4.4.2" evidence="3"/>
<evidence type="ECO:0000256" key="1">
    <source>
        <dbReference type="ARBA" id="ARBA00000799"/>
    </source>
</evidence>
<dbReference type="Gene3D" id="3.60.120.10">
    <property type="entry name" value="Anthranilate synthase"/>
    <property type="match status" value="1"/>
</dbReference>
<gene>
    <name evidence="7" type="ORF">I5776_06420</name>
</gene>
<comment type="similarity">
    <text evidence="2">Belongs to the isochorismate synthase family.</text>
</comment>
<dbReference type="NCBIfam" id="TIGR00543">
    <property type="entry name" value="isochor_syn"/>
    <property type="match status" value="1"/>
</dbReference>
<feature type="domain" description="Chorismate-utilising enzyme C-terminal" evidence="6">
    <location>
        <begin position="194"/>
        <end position="449"/>
    </location>
</feature>
<organism evidence="7 8">
    <name type="scientific">Heyndrickxia vini</name>
    <dbReference type="NCBI Taxonomy" id="1476025"/>
    <lineage>
        <taxon>Bacteria</taxon>
        <taxon>Bacillati</taxon>
        <taxon>Bacillota</taxon>
        <taxon>Bacilli</taxon>
        <taxon>Bacillales</taxon>
        <taxon>Bacillaceae</taxon>
        <taxon>Heyndrickxia</taxon>
    </lineage>
</organism>
<evidence type="ECO:0000313" key="8">
    <source>
        <dbReference type="Proteomes" id="UP000595691"/>
    </source>
</evidence>
<evidence type="ECO:0000256" key="4">
    <source>
        <dbReference type="ARBA" id="ARBA00023235"/>
    </source>
</evidence>
<evidence type="ECO:0000256" key="5">
    <source>
        <dbReference type="ARBA" id="ARBA00041564"/>
    </source>
</evidence>
<dbReference type="PANTHER" id="PTHR42839:SF1">
    <property type="entry name" value="ISOCHORISMATE SYNTHASE MENF"/>
    <property type="match status" value="1"/>
</dbReference>
<dbReference type="EMBL" id="CP065425">
    <property type="protein sequence ID" value="QQZ11451.1"/>
    <property type="molecule type" value="Genomic_DNA"/>
</dbReference>
<dbReference type="Pfam" id="PF00425">
    <property type="entry name" value="Chorismate_bind"/>
    <property type="match status" value="1"/>
</dbReference>
<name>A0ABX7E798_9BACI</name>
<keyword evidence="8" id="KW-1185">Reference proteome</keyword>
<proteinExistence type="inferred from homology"/>
<dbReference type="SUPFAM" id="SSF56322">
    <property type="entry name" value="ADC synthase"/>
    <property type="match status" value="1"/>
</dbReference>
<dbReference type="GO" id="GO:0008909">
    <property type="term" value="F:isochorismate synthase activity"/>
    <property type="evidence" value="ECO:0007669"/>
    <property type="project" value="UniProtKB-EC"/>
</dbReference>
<protein>
    <recommendedName>
        <fullName evidence="3">isochorismate synthase</fullName>
        <ecNumber evidence="3">5.4.4.2</ecNumber>
    </recommendedName>
    <alternativeName>
        <fullName evidence="5">Isochorismate mutase</fullName>
    </alternativeName>
</protein>
<reference evidence="7 8" key="1">
    <citation type="submission" date="2020-11" db="EMBL/GenBank/DDBJ databases">
        <title>Taxonomic evaluation of the Bacillus sporothermodurans group of bacteria based on whole genome sequences.</title>
        <authorList>
            <person name="Fiedler G."/>
            <person name="Herbstmann A.-D."/>
            <person name="Doll E."/>
            <person name="Wenning M."/>
            <person name="Brinks E."/>
            <person name="Kabisch J."/>
            <person name="Breitenwieser F."/>
            <person name="Lappann M."/>
            <person name="Boehnlein C."/>
            <person name="Franz C."/>
        </authorList>
    </citation>
    <scope>NUCLEOTIDE SEQUENCE [LARGE SCALE GENOMIC DNA]</scope>
    <source>
        <strain evidence="7 8">JCM 19841</strain>
    </source>
</reference>
<dbReference type="InterPro" id="IPR005801">
    <property type="entry name" value="ADC_synthase"/>
</dbReference>
<dbReference type="InterPro" id="IPR004561">
    <property type="entry name" value="IsoChor_synthase"/>
</dbReference>
<evidence type="ECO:0000256" key="3">
    <source>
        <dbReference type="ARBA" id="ARBA00012824"/>
    </source>
</evidence>
<evidence type="ECO:0000313" key="7">
    <source>
        <dbReference type="EMBL" id="QQZ11451.1"/>
    </source>
</evidence>
<dbReference type="Proteomes" id="UP000595691">
    <property type="component" value="Chromosome"/>
</dbReference>
<keyword evidence="4 7" id="KW-0413">Isomerase</keyword>
<comment type="catalytic activity">
    <reaction evidence="1">
        <text>chorismate = isochorismate</text>
        <dbReference type="Rhea" id="RHEA:18985"/>
        <dbReference type="ChEBI" id="CHEBI:29748"/>
        <dbReference type="ChEBI" id="CHEBI:29780"/>
        <dbReference type="EC" id="5.4.4.2"/>
    </reaction>
</comment>
<dbReference type="InterPro" id="IPR015890">
    <property type="entry name" value="Chorismate_C"/>
</dbReference>
<dbReference type="PANTHER" id="PTHR42839">
    <property type="entry name" value="ISOCHORISMATE SYNTHASE ENTC"/>
    <property type="match status" value="1"/>
</dbReference>
<evidence type="ECO:0000259" key="6">
    <source>
        <dbReference type="Pfam" id="PF00425"/>
    </source>
</evidence>
<accession>A0ABX7E798</accession>